<dbReference type="OrthoDB" id="9134956at2"/>
<reference evidence="1 2" key="1">
    <citation type="submission" date="2014-06" db="EMBL/GenBank/DDBJ databases">
        <title>Shewanella sp. YQH10.</title>
        <authorList>
            <person name="Liu Y."/>
            <person name="Zeng R."/>
        </authorList>
    </citation>
    <scope>NUCLEOTIDE SEQUENCE [LARGE SCALE GENOMIC DNA]</scope>
    <source>
        <strain evidence="1 2">YQH10</strain>
    </source>
</reference>
<evidence type="ECO:0000313" key="1">
    <source>
        <dbReference type="EMBL" id="KFZ36724.1"/>
    </source>
</evidence>
<protein>
    <submittedName>
        <fullName evidence="1">Uncharacterized protein</fullName>
    </submittedName>
</protein>
<sequence>MDEHLNEIDSLKPLEEIFSVDPRNKHYDIKEWHLKLSEISLNANTPIEVKQLFENAKNIALFTYFSYRLHQSAETIAYSALEQALKMKFEQERGNINFEKKPRRLEHYMNIALEQGWITDEGYESSRNIAISRVEHRKISELMKSESLKEGVEIPVPEPSEIEVLEEMKSMRIAERHLHTGRHIRNSLVHEYSG</sequence>
<dbReference type="eggNOG" id="ENOG50311Z0">
    <property type="taxonomic scope" value="Bacteria"/>
</dbReference>
<organism evidence="1 2">
    <name type="scientific">Shewanella mangrovi</name>
    <dbReference type="NCBI Taxonomy" id="1515746"/>
    <lineage>
        <taxon>Bacteria</taxon>
        <taxon>Pseudomonadati</taxon>
        <taxon>Pseudomonadota</taxon>
        <taxon>Gammaproteobacteria</taxon>
        <taxon>Alteromonadales</taxon>
        <taxon>Shewanellaceae</taxon>
        <taxon>Shewanella</taxon>
    </lineage>
</organism>
<proteinExistence type="predicted"/>
<dbReference type="Proteomes" id="UP000029264">
    <property type="component" value="Unassembled WGS sequence"/>
</dbReference>
<dbReference type="RefSeq" id="WP_037444277.1">
    <property type="nucleotide sequence ID" value="NZ_JPEO01000014.1"/>
</dbReference>
<comment type="caution">
    <text evidence="1">The sequence shown here is derived from an EMBL/GenBank/DDBJ whole genome shotgun (WGS) entry which is preliminary data.</text>
</comment>
<gene>
    <name evidence="1" type="ORF">HR45_14815</name>
</gene>
<name>A0A094JFA8_9GAMM</name>
<accession>A0A094JFA8</accession>
<keyword evidence="2" id="KW-1185">Reference proteome</keyword>
<dbReference type="AlphaFoldDB" id="A0A094JFA8"/>
<dbReference type="EMBL" id="JPEO01000014">
    <property type="protein sequence ID" value="KFZ36724.1"/>
    <property type="molecule type" value="Genomic_DNA"/>
</dbReference>
<evidence type="ECO:0000313" key="2">
    <source>
        <dbReference type="Proteomes" id="UP000029264"/>
    </source>
</evidence>